<evidence type="ECO:0000256" key="1">
    <source>
        <dbReference type="ARBA" id="ARBA00023015"/>
    </source>
</evidence>
<dbReference type="PROSITE" id="PS51745">
    <property type="entry name" value="PB1"/>
    <property type="match status" value="1"/>
</dbReference>
<dbReference type="SMART" id="SM00666">
    <property type="entry name" value="PB1"/>
    <property type="match status" value="1"/>
</dbReference>
<evidence type="ECO:0000256" key="3">
    <source>
        <dbReference type="ARBA" id="ARBA00023163"/>
    </source>
</evidence>
<dbReference type="PANTHER" id="PTHR32002">
    <property type="entry name" value="PROTEIN NLP8"/>
    <property type="match status" value="1"/>
</dbReference>
<keyword evidence="9" id="KW-1185">Reference proteome</keyword>
<dbReference type="Gene3D" id="3.10.20.90">
    <property type="entry name" value="Phosphatidylinositol 3-kinase Catalytic Subunit, Chain A, domain 1"/>
    <property type="match status" value="1"/>
</dbReference>
<keyword evidence="4" id="KW-0539">Nucleus</keyword>
<feature type="domain" description="RWP-RK" evidence="6">
    <location>
        <begin position="554"/>
        <end position="635"/>
    </location>
</feature>
<reference evidence="8 9" key="1">
    <citation type="journal article" date="2021" name="Nat. Commun.">
        <title>Incipient diploidization of the medicinal plant Perilla within 10,000 years.</title>
        <authorList>
            <person name="Zhang Y."/>
            <person name="Shen Q."/>
            <person name="Leng L."/>
            <person name="Zhang D."/>
            <person name="Chen S."/>
            <person name="Shi Y."/>
            <person name="Ning Z."/>
            <person name="Chen S."/>
        </authorList>
    </citation>
    <scope>NUCLEOTIDE SEQUENCE [LARGE SCALE GENOMIC DNA]</scope>
    <source>
        <strain evidence="9">cv. PC099</strain>
    </source>
</reference>
<proteinExistence type="predicted"/>
<evidence type="ECO:0000259" key="6">
    <source>
        <dbReference type="PROSITE" id="PS51519"/>
    </source>
</evidence>
<dbReference type="EMBL" id="SDAM02000058">
    <property type="protein sequence ID" value="KAH6833424.1"/>
    <property type="molecule type" value="Genomic_DNA"/>
</dbReference>
<evidence type="ECO:0000313" key="9">
    <source>
        <dbReference type="Proteomes" id="UP001190926"/>
    </source>
</evidence>
<dbReference type="InterPro" id="IPR055081">
    <property type="entry name" value="NLP1-9_GAF"/>
</dbReference>
<evidence type="ECO:0000313" key="8">
    <source>
        <dbReference type="EMBL" id="KAH6833424.1"/>
    </source>
</evidence>
<dbReference type="PROSITE" id="PS51519">
    <property type="entry name" value="RWP_RK"/>
    <property type="match status" value="1"/>
</dbReference>
<feature type="region of interest" description="Disordered" evidence="5">
    <location>
        <begin position="786"/>
        <end position="807"/>
    </location>
</feature>
<dbReference type="InterPro" id="IPR000270">
    <property type="entry name" value="PB1_dom"/>
</dbReference>
<dbReference type="Proteomes" id="UP001190926">
    <property type="component" value="Unassembled WGS sequence"/>
</dbReference>
<dbReference type="Pfam" id="PF02042">
    <property type="entry name" value="RWP-RK"/>
    <property type="match status" value="1"/>
</dbReference>
<dbReference type="SUPFAM" id="SSF54277">
    <property type="entry name" value="CAD &amp; PB1 domains"/>
    <property type="match status" value="1"/>
</dbReference>
<keyword evidence="1" id="KW-0805">Transcription regulation</keyword>
<sequence>MVSSDSECVSSSVVDLMNYDERDEWSISSSNCNLSDQMFSSFSMSISPINLSPSNGVNFMEDYNPRRCQVGCDTMSFDGEMMTLQQMDMKFPFLIDSTNSLIDLTDKRYKFPKKSNAVSDMVKSVIPRSPKPSLDEKMLKALRLCIEWFGRGSLAQVWRPIRNGHEYVLSTSEQPFLHDGTLSGYREVSKFFTFAAELGTNSLLGLPGRVFTSKVPEWTSNVMYYNEAEYLRVHHAVNHDIHGSIALPVFEDNLHGRSCCAVLELVTIEEKPNFDLEMENIYHALEAVNLSGGRPPWISPQDLSSNQNAALSEINDIICAICRAHQLPLALTWIRCSYTKNVDHNEHVRERSITPEIPILCLEKTACYWNDTNMEEFMRACADHFLEEGKCLVGKALQSNKPLFYPDIKEFHISEYPLVHHARKLGLSAVLAIRLRSTYTGDDDYILEFFLPVNMKTAVEQQLLLNNLFETMEMKCKSLSKVSYTELVEEKMSNVQLLNCRMKDISPVELLMRSSDQHVINDELNYSERAPESLHETTEMIDIDPPKKTTVGFSKQTNKKRSTSEKHVSLSVLQQYFPGSLKDAAQSLGVCSTTLKRICRQHGISRWPSRKIKKVDRSLQKIQSMIESVPGMEGELELDPTKRGFVAAFSVMEELNQGKNLFMASKSKLAEQSDTIIQNLVTCEVVDIKEKEHLLDLINFPNNGVRCFLNEVDICDESKLAKLDTGPSRPASLSTMPWMTTSKTPNIFFLNKIKDSESHFVSGCSSSIIIDGEIDDKMIDENDEVTKHNKQASSGMSNSSNESGSVQMMAGISSSSRSLYEKSSVRRETRYNGTKITVKVTYGENTVRFKFEPTAGCFELYLEVAKRFKLQIGEFQLKYIDDDEEWVLLITDSDLLECIEVLDFLHTRKVKFLVDVPIKNSETGILNS</sequence>
<feature type="region of interest" description="Disordered" evidence="5">
    <location>
        <begin position="545"/>
        <end position="564"/>
    </location>
</feature>
<dbReference type="GO" id="GO:0003677">
    <property type="term" value="F:DNA binding"/>
    <property type="evidence" value="ECO:0007669"/>
    <property type="project" value="UniProtKB-KW"/>
</dbReference>
<evidence type="ECO:0000256" key="4">
    <source>
        <dbReference type="ARBA" id="ARBA00023242"/>
    </source>
</evidence>
<name>A0AAD4PAT3_PERFH</name>
<organism evidence="8 9">
    <name type="scientific">Perilla frutescens var. hirtella</name>
    <name type="common">Perilla citriodora</name>
    <name type="synonym">Perilla setoyensis</name>
    <dbReference type="NCBI Taxonomy" id="608512"/>
    <lineage>
        <taxon>Eukaryota</taxon>
        <taxon>Viridiplantae</taxon>
        <taxon>Streptophyta</taxon>
        <taxon>Embryophyta</taxon>
        <taxon>Tracheophyta</taxon>
        <taxon>Spermatophyta</taxon>
        <taxon>Magnoliopsida</taxon>
        <taxon>eudicotyledons</taxon>
        <taxon>Gunneridae</taxon>
        <taxon>Pentapetalae</taxon>
        <taxon>asterids</taxon>
        <taxon>lamiids</taxon>
        <taxon>Lamiales</taxon>
        <taxon>Lamiaceae</taxon>
        <taxon>Nepetoideae</taxon>
        <taxon>Elsholtzieae</taxon>
        <taxon>Perilla</taxon>
    </lineage>
</organism>
<keyword evidence="2" id="KW-0238">DNA-binding</keyword>
<dbReference type="InterPro" id="IPR053793">
    <property type="entry name" value="PB1-like"/>
</dbReference>
<feature type="domain" description="PB1" evidence="7">
    <location>
        <begin position="835"/>
        <end position="910"/>
    </location>
</feature>
<comment type="caution">
    <text evidence="8">The sequence shown here is derived from an EMBL/GenBank/DDBJ whole genome shotgun (WGS) entry which is preliminary data.</text>
</comment>
<dbReference type="InterPro" id="IPR045012">
    <property type="entry name" value="NLP"/>
</dbReference>
<evidence type="ECO:0000259" key="7">
    <source>
        <dbReference type="PROSITE" id="PS51745"/>
    </source>
</evidence>
<dbReference type="Pfam" id="PF00564">
    <property type="entry name" value="PB1"/>
    <property type="match status" value="1"/>
</dbReference>
<gene>
    <name evidence="8" type="ORF">C2S53_012646</name>
</gene>
<dbReference type="AlphaFoldDB" id="A0AAD4PAT3"/>
<accession>A0AAD4PAT3</accession>
<dbReference type="PANTHER" id="PTHR32002:SF41">
    <property type="entry name" value="PROTEIN NLP8"/>
    <property type="match status" value="1"/>
</dbReference>
<feature type="compositionally biased region" description="Low complexity" evidence="5">
    <location>
        <begin position="793"/>
        <end position="805"/>
    </location>
</feature>
<protein>
    <submittedName>
        <fullName evidence="8">Uncharacterized protein</fullName>
    </submittedName>
</protein>
<keyword evidence="3" id="KW-0804">Transcription</keyword>
<dbReference type="Pfam" id="PF22922">
    <property type="entry name" value="GAF_NLP"/>
    <property type="match status" value="1"/>
</dbReference>
<dbReference type="GO" id="GO:0003700">
    <property type="term" value="F:DNA-binding transcription factor activity"/>
    <property type="evidence" value="ECO:0007669"/>
    <property type="project" value="InterPro"/>
</dbReference>
<evidence type="ECO:0000256" key="5">
    <source>
        <dbReference type="SAM" id="MobiDB-lite"/>
    </source>
</evidence>
<evidence type="ECO:0000256" key="2">
    <source>
        <dbReference type="ARBA" id="ARBA00023125"/>
    </source>
</evidence>
<dbReference type="InterPro" id="IPR003035">
    <property type="entry name" value="RWP-RK_dom"/>
</dbReference>